<reference evidence="1" key="1">
    <citation type="journal article" date="2020" name="Nature">
        <title>Giant virus diversity and host interactions through global metagenomics.</title>
        <authorList>
            <person name="Schulz F."/>
            <person name="Roux S."/>
            <person name="Paez-Espino D."/>
            <person name="Jungbluth S."/>
            <person name="Walsh D.A."/>
            <person name="Denef V.J."/>
            <person name="McMahon K.D."/>
            <person name="Konstantinidis K.T."/>
            <person name="Eloe-Fadrosh E.A."/>
            <person name="Kyrpides N.C."/>
            <person name="Woyke T."/>
        </authorList>
    </citation>
    <scope>NUCLEOTIDE SEQUENCE</scope>
    <source>
        <strain evidence="1">GVMAG-M-3300023174-60</strain>
    </source>
</reference>
<accession>A0A6C0DUQ2</accession>
<organism evidence="1">
    <name type="scientific">viral metagenome</name>
    <dbReference type="NCBI Taxonomy" id="1070528"/>
    <lineage>
        <taxon>unclassified sequences</taxon>
        <taxon>metagenomes</taxon>
        <taxon>organismal metagenomes</taxon>
    </lineage>
</organism>
<dbReference type="AlphaFoldDB" id="A0A6C0DUQ2"/>
<proteinExistence type="predicted"/>
<sequence>MFAFLALLFVLIVIYFFSSASERKEGFDPVNTSPSHKVNIPINIIPPSVAPPPARSINDSNVQPANLPGQLPIAPYEQIAAMSPLPYQSTTLIKANRQQLIEMLELLKGFLAFEAQEISERSDPTIQLPLNTARGDFHTLQAEVEVLNRNPGLQPTITLSHLNEISSNLAYLQREVRLIGAAGPIQGPIYEFTQPVNVVGGSLEGFENMNGEPPAGQNGQIATPKELEDFVARLSAEIIRLAASGTTDPIISARIVALTQMKSNVQTILDQVQTGALMPVEIPIMKRDIDSAFPILGKPDQPLPQVIRTMGLPPGLANLLPPNVQKNPDVTREINKLVDKYADTIVNGVSASFAVKYTSPREAERARAATSTIDKTGFPSVGDLDNACNTKFVPSGGVAPVTDKLAPTPMDAGRGPSHFDWKTRAKQIEDQVKKRGLKPSDFGIMPNSTKVSNEFSWKGYTRMICTRLQATMDPSLPETCGCPPMDWPGWRIAK</sequence>
<dbReference type="EMBL" id="MN739677">
    <property type="protein sequence ID" value="QHT20354.1"/>
    <property type="molecule type" value="Genomic_DNA"/>
</dbReference>
<evidence type="ECO:0000313" key="1">
    <source>
        <dbReference type="EMBL" id="QHT20354.1"/>
    </source>
</evidence>
<name>A0A6C0DUQ2_9ZZZZ</name>
<protein>
    <submittedName>
        <fullName evidence="1">Uncharacterized protein</fullName>
    </submittedName>
</protein>